<name>A0ABP6FQE8_9ACTN</name>
<dbReference type="RefSeq" id="WP_346156404.1">
    <property type="nucleotide sequence ID" value="NZ_BAAATE010000047.1"/>
</dbReference>
<proteinExistence type="predicted"/>
<accession>A0ABP6FQE8</accession>
<comment type="caution">
    <text evidence="2">The sequence shown here is derived from an EMBL/GenBank/DDBJ whole genome shotgun (WGS) entry which is preliminary data.</text>
</comment>
<feature type="region of interest" description="Disordered" evidence="1">
    <location>
        <begin position="1"/>
        <end position="20"/>
    </location>
</feature>
<evidence type="ECO:0000313" key="3">
    <source>
        <dbReference type="Proteomes" id="UP001501666"/>
    </source>
</evidence>
<gene>
    <name evidence="2" type="ORF">GCM10010412_092240</name>
</gene>
<reference evidence="3" key="1">
    <citation type="journal article" date="2019" name="Int. J. Syst. Evol. Microbiol.">
        <title>The Global Catalogue of Microorganisms (GCM) 10K type strain sequencing project: providing services to taxonomists for standard genome sequencing and annotation.</title>
        <authorList>
            <consortium name="The Broad Institute Genomics Platform"/>
            <consortium name="The Broad Institute Genome Sequencing Center for Infectious Disease"/>
            <person name="Wu L."/>
            <person name="Ma J."/>
        </authorList>
    </citation>
    <scope>NUCLEOTIDE SEQUENCE [LARGE SCALE GENOMIC DNA]</scope>
    <source>
        <strain evidence="3">JCM 6835</strain>
    </source>
</reference>
<evidence type="ECO:0000313" key="2">
    <source>
        <dbReference type="EMBL" id="GAA2697417.1"/>
    </source>
</evidence>
<protein>
    <submittedName>
        <fullName evidence="2">Uncharacterized protein</fullName>
    </submittedName>
</protein>
<sequence length="69" mass="7330">MSDDTTESTPPSVPGPRYFTNGEGVQVVHNLKDPAPYFELGYEEVDEAAYLASLPDPAAPPSPPIPDGD</sequence>
<organism evidence="2 3">
    <name type="scientific">Nonomuraea recticatena</name>
    <dbReference type="NCBI Taxonomy" id="46178"/>
    <lineage>
        <taxon>Bacteria</taxon>
        <taxon>Bacillati</taxon>
        <taxon>Actinomycetota</taxon>
        <taxon>Actinomycetes</taxon>
        <taxon>Streptosporangiales</taxon>
        <taxon>Streptosporangiaceae</taxon>
        <taxon>Nonomuraea</taxon>
    </lineage>
</organism>
<dbReference type="EMBL" id="BAAATE010000047">
    <property type="protein sequence ID" value="GAA2697417.1"/>
    <property type="molecule type" value="Genomic_DNA"/>
</dbReference>
<evidence type="ECO:0000256" key="1">
    <source>
        <dbReference type="SAM" id="MobiDB-lite"/>
    </source>
</evidence>
<dbReference type="Proteomes" id="UP001501666">
    <property type="component" value="Unassembled WGS sequence"/>
</dbReference>
<keyword evidence="3" id="KW-1185">Reference proteome</keyword>